<keyword evidence="1" id="KW-1133">Transmembrane helix</keyword>
<feature type="transmembrane region" description="Helical" evidence="1">
    <location>
        <begin position="115"/>
        <end position="132"/>
    </location>
</feature>
<feature type="transmembrane region" description="Helical" evidence="1">
    <location>
        <begin position="374"/>
        <end position="397"/>
    </location>
</feature>
<evidence type="ECO:0000313" key="3">
    <source>
        <dbReference type="Proteomes" id="UP000004846"/>
    </source>
</evidence>
<feature type="transmembrane region" description="Helical" evidence="1">
    <location>
        <begin position="89"/>
        <end position="110"/>
    </location>
</feature>
<keyword evidence="1" id="KW-0812">Transmembrane</keyword>
<organism evidence="2 3">
    <name type="scientific">Enterococcus faecalis TX4248</name>
    <dbReference type="NCBI Taxonomy" id="749495"/>
    <lineage>
        <taxon>Bacteria</taxon>
        <taxon>Bacillati</taxon>
        <taxon>Bacillota</taxon>
        <taxon>Bacilli</taxon>
        <taxon>Lactobacillales</taxon>
        <taxon>Enterococcaceae</taxon>
        <taxon>Enterococcus</taxon>
    </lineage>
</organism>
<evidence type="ECO:0000313" key="2">
    <source>
        <dbReference type="EMBL" id="EFM83150.1"/>
    </source>
</evidence>
<dbReference type="HOGENOM" id="CLU_056517_1_0_9"/>
<keyword evidence="1" id="KW-0472">Membrane</keyword>
<name>A0A125W736_ENTFL</name>
<dbReference type="EMBL" id="AEBR01000032">
    <property type="protein sequence ID" value="EFM83150.1"/>
    <property type="molecule type" value="Genomic_DNA"/>
</dbReference>
<feature type="transmembrane region" description="Helical" evidence="1">
    <location>
        <begin position="144"/>
        <end position="167"/>
    </location>
</feature>
<reference evidence="2 3" key="1">
    <citation type="submission" date="2010-07" db="EMBL/GenBank/DDBJ databases">
        <authorList>
            <person name="Sid Ahmed O."/>
        </authorList>
    </citation>
    <scope>NUCLEOTIDE SEQUENCE [LARGE SCALE GENOMIC DNA]</scope>
    <source>
        <strain evidence="2 3">TX4248</strain>
    </source>
</reference>
<feature type="transmembrane region" description="Helical" evidence="1">
    <location>
        <begin position="50"/>
        <end position="69"/>
    </location>
</feature>
<dbReference type="CDD" id="cd21416">
    <property type="entry name" value="HDC_protein"/>
    <property type="match status" value="1"/>
</dbReference>
<dbReference type="AlphaFoldDB" id="A0A125W736"/>
<protein>
    <recommendedName>
        <fullName evidence="4">Sodium/glutamate symporter</fullName>
    </recommendedName>
</protein>
<feature type="transmembrane region" description="Helical" evidence="1">
    <location>
        <begin position="26"/>
        <end position="43"/>
    </location>
</feature>
<dbReference type="Proteomes" id="UP000004846">
    <property type="component" value="Unassembled WGS sequence"/>
</dbReference>
<proteinExistence type="predicted"/>
<comment type="caution">
    <text evidence="2">The sequence shown here is derived from an EMBL/GenBank/DDBJ whole genome shotgun (WGS) entry which is preliminary data.</text>
</comment>
<evidence type="ECO:0008006" key="4">
    <source>
        <dbReference type="Google" id="ProtNLM"/>
    </source>
</evidence>
<dbReference type="RefSeq" id="WP_002356229.1">
    <property type="nucleotide sequence ID" value="NZ_GL454434.1"/>
</dbReference>
<feature type="transmembrane region" description="Helical" evidence="1">
    <location>
        <begin position="330"/>
        <end position="347"/>
    </location>
</feature>
<dbReference type="InterPro" id="IPR049576">
    <property type="entry name" value="HDC-like"/>
</dbReference>
<feature type="transmembrane region" description="Helical" evidence="1">
    <location>
        <begin position="241"/>
        <end position="261"/>
    </location>
</feature>
<evidence type="ECO:0000256" key="1">
    <source>
        <dbReference type="SAM" id="Phobius"/>
    </source>
</evidence>
<gene>
    <name evidence="2" type="ORF">HMPREF9498_01243</name>
</gene>
<feature type="transmembrane region" description="Helical" evidence="1">
    <location>
        <begin position="268"/>
        <end position="286"/>
    </location>
</feature>
<feature type="transmembrane region" description="Helical" evidence="1">
    <location>
        <begin position="298"/>
        <end position="318"/>
    </location>
</feature>
<feature type="transmembrane region" description="Helical" evidence="1">
    <location>
        <begin position="218"/>
        <end position="235"/>
    </location>
</feature>
<sequence length="399" mass="43290">MSQMFAFSLLMVILYIGDVVSIKTKAWIPSVFVCGVLFILGYWTIFPQNIVEVAGIPTVVATLLMYLLITNMGTLLSVKELVNQWKTIVIALSGILGIIALLLAVGTFVFDLKTVLVAIPPLVGGLVSSLVMSEAAQSAGLASLSVLAILIYVIQGFAGYPLTSIVLKKEGKRKLQEYRAGTWQPVHEQEGQETGAEPDVPKLFEKVPKRYHTDYSRILRLALVATLAYYVSVWTAPFVTISPFVLCLCFGVIATSLGFLEKQPLQKANSFGFAILGLMLFVFDGLKQATPEMLMDLFLPMIGIIVIGVIGMYIFSAIVGRVLGVSKEMAFAVSLTALYGFPADYIITNEVIQSLTEDEQEQAALTSHLMPPMLVAGFVTVTIVSVILAGIFSSILLSL</sequence>
<accession>A0A125W736</accession>